<evidence type="ECO:0000313" key="2">
    <source>
        <dbReference type="EMBL" id="KAK7231974.1"/>
    </source>
</evidence>
<name>A0ABR1FJF1_AURAN</name>
<gene>
    <name evidence="2" type="ORF">SO694_00083143</name>
</gene>
<sequence length="208" mass="22658">MQPARRPLLLLAALGAAAGYAPARVAGLAPRRGGLRSPATRLSRPSGWRTYATLATEEETAEAPAEEMIVLGAPFEVAEYPGSTDEFVDAYRKFRAANNVEVSPDEARRDIQAFMSDETIMEKWRPILTSAAEEANKMTWVDYVNTFTSLALPLAVGFTFLPLLRTLGTQVPVINDVVIPNLDKGVDLVKSGFQKAVELPICLEFGDC</sequence>
<dbReference type="Proteomes" id="UP001363151">
    <property type="component" value="Unassembled WGS sequence"/>
</dbReference>
<evidence type="ECO:0000256" key="1">
    <source>
        <dbReference type="SAM" id="SignalP"/>
    </source>
</evidence>
<protein>
    <submittedName>
        <fullName evidence="2">Uncharacterized protein</fullName>
    </submittedName>
</protein>
<comment type="caution">
    <text evidence="2">The sequence shown here is derived from an EMBL/GenBank/DDBJ whole genome shotgun (WGS) entry which is preliminary data.</text>
</comment>
<evidence type="ECO:0000313" key="3">
    <source>
        <dbReference type="Proteomes" id="UP001363151"/>
    </source>
</evidence>
<dbReference type="EMBL" id="JBBJCI010000372">
    <property type="protein sequence ID" value="KAK7231974.1"/>
    <property type="molecule type" value="Genomic_DNA"/>
</dbReference>
<reference evidence="2 3" key="1">
    <citation type="submission" date="2024-03" db="EMBL/GenBank/DDBJ databases">
        <title>Aureococcus anophagefferens CCMP1851 and Kratosvirus quantuckense: Draft genome of a second virus-susceptible host strain in the model system.</title>
        <authorList>
            <person name="Chase E."/>
            <person name="Truchon A.R."/>
            <person name="Schepens W."/>
            <person name="Wilhelm S.W."/>
        </authorList>
    </citation>
    <scope>NUCLEOTIDE SEQUENCE [LARGE SCALE GENOMIC DNA]</scope>
    <source>
        <strain evidence="2 3">CCMP1851</strain>
    </source>
</reference>
<keyword evidence="3" id="KW-1185">Reference proteome</keyword>
<accession>A0ABR1FJF1</accession>
<feature type="signal peptide" evidence="1">
    <location>
        <begin position="1"/>
        <end position="23"/>
    </location>
</feature>
<proteinExistence type="predicted"/>
<keyword evidence="1" id="KW-0732">Signal</keyword>
<organism evidence="2 3">
    <name type="scientific">Aureococcus anophagefferens</name>
    <name type="common">Harmful bloom alga</name>
    <dbReference type="NCBI Taxonomy" id="44056"/>
    <lineage>
        <taxon>Eukaryota</taxon>
        <taxon>Sar</taxon>
        <taxon>Stramenopiles</taxon>
        <taxon>Ochrophyta</taxon>
        <taxon>Pelagophyceae</taxon>
        <taxon>Pelagomonadales</taxon>
        <taxon>Pelagomonadaceae</taxon>
        <taxon>Aureococcus</taxon>
    </lineage>
</organism>
<feature type="chain" id="PRO_5046812606" evidence="1">
    <location>
        <begin position="24"/>
        <end position="208"/>
    </location>
</feature>